<dbReference type="STRING" id="331648.BST97_06840"/>
<evidence type="ECO:0008006" key="3">
    <source>
        <dbReference type="Google" id="ProtNLM"/>
    </source>
</evidence>
<dbReference type="AlphaFoldDB" id="A0A1W6MJQ2"/>
<dbReference type="EMBL" id="CP019344">
    <property type="protein sequence ID" value="ARN77736.1"/>
    <property type="molecule type" value="Genomic_DNA"/>
</dbReference>
<evidence type="ECO:0000313" key="1">
    <source>
        <dbReference type="EMBL" id="ARN77736.1"/>
    </source>
</evidence>
<proteinExistence type="predicted"/>
<organism evidence="1 2">
    <name type="scientific">Nonlabens spongiae</name>
    <dbReference type="NCBI Taxonomy" id="331648"/>
    <lineage>
        <taxon>Bacteria</taxon>
        <taxon>Pseudomonadati</taxon>
        <taxon>Bacteroidota</taxon>
        <taxon>Flavobacteriia</taxon>
        <taxon>Flavobacteriales</taxon>
        <taxon>Flavobacteriaceae</taxon>
        <taxon>Nonlabens</taxon>
    </lineage>
</organism>
<evidence type="ECO:0000313" key="2">
    <source>
        <dbReference type="Proteomes" id="UP000193431"/>
    </source>
</evidence>
<reference evidence="1 2" key="1">
    <citation type="submission" date="2016-11" db="EMBL/GenBank/DDBJ databases">
        <title>Trade-off between light-utilization and light-protection in marine flavobacteria.</title>
        <authorList>
            <person name="Kumagai Y."/>
        </authorList>
    </citation>
    <scope>NUCLEOTIDE SEQUENCE [LARGE SCALE GENOMIC DNA]</scope>
    <source>
        <strain evidence="1 2">JCM 13191</strain>
    </source>
</reference>
<accession>A0A1W6MJQ2</accession>
<gene>
    <name evidence="1" type="ORF">BST97_06840</name>
</gene>
<keyword evidence="2" id="KW-1185">Reference proteome</keyword>
<protein>
    <recommendedName>
        <fullName evidence="3">Lipocalin-like domain-containing protein</fullName>
    </recommendedName>
</protein>
<sequence>MLLISCGSKQSTVSIAGREIDKKEFKGNWTLASVDFDGYRKYNVTLFNDTDTDCFLVSDWNFVSNNNKGSYEITSNSCETGKRYFIWVLDSASRTFKLKPTDEDYNSVDDLGYTLNIKSVSENQIILGQRLTIDGGPVNMELKLIRTTLNQ</sequence>
<name>A0A1W6MJQ2_9FLAO</name>
<dbReference type="Proteomes" id="UP000193431">
    <property type="component" value="Chromosome"/>
</dbReference>